<proteinExistence type="predicted"/>
<evidence type="ECO:0000313" key="2">
    <source>
        <dbReference type="EMBL" id="XHS97078.1"/>
    </source>
</evidence>
<evidence type="ECO:0000256" key="1">
    <source>
        <dbReference type="SAM" id="MobiDB-lite"/>
    </source>
</evidence>
<dbReference type="Pfam" id="PF02336">
    <property type="entry name" value="Denso_VP4"/>
    <property type="match status" value="1"/>
</dbReference>
<sequence>MTPPLKPHPEERDNWEYLNEGQRRYAVEQWQLARVRRGLPIDHPIPEVPADHPAALPSGEDILEELPEGNPEDVEEFDLDQLPAEPAPSSDSGTVSVSNSNDSTPPDEADSSSMSNPLTPPATPVKKPAKAKGNRGDKGSSSSGGKRIRMSGTSLPGTGAEIASEGGGDAIIPVPRPIYTSHNNYVILNKVHRFLTYGLGNTVIQIERKVGDQTYHDNFVMTSLARLPVDRPFFYMNPSEWAQLPPGSCIEEVNVRVTAFTPRIAFQTNSSNTALATLNQNQFILHAIGLNTTTQGVDVRPKTFKENEPMIVASIDEIGEKKDEDLFADYVKEFYGHKDIPTHVPRHQFGIPYPLKNYFALVCQQYGTTQNAGYECLQSHVSEIRINGPPGEIVEYNYKPQLGLIKTAIPAIYTGVPSALNGASTLSCPAGSGNSQYRTADFTMSNNTLVGDKETFKDTVTSTKSWIITDPIEKSQVLHAGAFPSFKPKAQPSLHIGVKPVPSLTTANLDDNLNNASFTDSQAYFVVEAACKVRLQYPTLRPMFLSANTSPENQLYGLATTDVTHALGKSTIMGLQQK</sequence>
<accession>A0AB74UIS5</accession>
<protein>
    <submittedName>
        <fullName evidence="2">Structural protein 2</fullName>
    </submittedName>
</protein>
<dbReference type="InterPro" id="IPR003433">
    <property type="entry name" value="Capsid_VP4_densovirus"/>
</dbReference>
<dbReference type="GO" id="GO:0005198">
    <property type="term" value="F:structural molecule activity"/>
    <property type="evidence" value="ECO:0007669"/>
    <property type="project" value="InterPro"/>
</dbReference>
<dbReference type="EMBL" id="PQ313129">
    <property type="protein sequence ID" value="XHS97078.1"/>
    <property type="molecule type" value="Genomic_DNA"/>
</dbReference>
<feature type="region of interest" description="Disordered" evidence="1">
    <location>
        <begin position="41"/>
        <end position="162"/>
    </location>
</feature>
<feature type="compositionally biased region" description="Acidic residues" evidence="1">
    <location>
        <begin position="61"/>
        <end position="79"/>
    </location>
</feature>
<reference evidence="2" key="1">
    <citation type="submission" date="2024-10" db="EMBL/GenBank/DDBJ databases">
        <authorList>
            <person name="Zhao P."/>
            <person name="Su H."/>
            <person name="Dong J."/>
            <person name="Yang F."/>
        </authorList>
    </citation>
    <scope>NUCLEOTIDE SEQUENCE</scope>
    <source>
        <strain evidence="2">SpinColumn14</strain>
    </source>
</reference>
<dbReference type="SUPFAM" id="SSF88645">
    <property type="entry name" value="ssDNA viruses"/>
    <property type="match status" value="1"/>
</dbReference>
<dbReference type="InterPro" id="IPR016184">
    <property type="entry name" value="Capsid/spike_ssDNA_virus"/>
</dbReference>
<organism evidence="2">
    <name type="scientific">Scindoambidensovirus orthopteran1</name>
    <dbReference type="NCBI Taxonomy" id="3052744"/>
    <lineage>
        <taxon>Viruses</taxon>
        <taxon>Monodnaviria</taxon>
        <taxon>Shotokuvirae</taxon>
        <taxon>Cossaviricota</taxon>
        <taxon>Quintoviricetes</taxon>
        <taxon>Piccovirales</taxon>
        <taxon>Parvoviridae</taxon>
        <taxon>Densovirinae</taxon>
        <taxon>Scindoambidensovirus</taxon>
    </lineage>
</organism>
<feature type="compositionally biased region" description="Low complexity" evidence="1">
    <location>
        <begin position="89"/>
        <end position="104"/>
    </location>
</feature>
<name>A0AB74UIS5_9VIRU</name>